<dbReference type="AlphaFoldDB" id="M1YML0"/>
<dbReference type="UniPathway" id="UPA00392"/>
<keyword evidence="2 5" id="KW-0808">Transferase</keyword>
<evidence type="ECO:0000256" key="1">
    <source>
        <dbReference type="ARBA" id="ARBA00022490"/>
    </source>
</evidence>
<dbReference type="Proteomes" id="UP000011704">
    <property type="component" value="Unassembled WGS sequence"/>
</dbReference>
<dbReference type="InterPro" id="IPR042118">
    <property type="entry name" value="QueA_dom1"/>
</dbReference>
<protein>
    <recommendedName>
        <fullName evidence="5">S-adenosylmethionine:tRNA ribosyltransferase-isomerase</fullName>
        <ecNumber evidence="5">2.4.99.17</ecNumber>
    </recommendedName>
    <alternativeName>
        <fullName evidence="5">Queuosine biosynthesis protein QueA</fullName>
    </alternativeName>
</protein>
<evidence type="ECO:0000256" key="3">
    <source>
        <dbReference type="ARBA" id="ARBA00022691"/>
    </source>
</evidence>
<comment type="function">
    <text evidence="5">Transfers and isomerizes the ribose moiety from AdoMet to the 7-aminomethyl group of 7-deazaguanine (preQ1-tRNA) to give epoxyqueuosine (oQ-tRNA).</text>
</comment>
<dbReference type="Pfam" id="PF02547">
    <property type="entry name" value="Queuosine_synth"/>
    <property type="match status" value="1"/>
</dbReference>
<reference evidence="6 7" key="1">
    <citation type="journal article" date="2013" name="Front. Microbiol.">
        <title>The genome of Nitrospina gracilis illuminates the metabolism and evolution of the major marine nitrite oxidizer.</title>
        <authorList>
            <person name="Luecker S."/>
            <person name="Nowka B."/>
            <person name="Rattei T."/>
            <person name="Spieck E."/>
            <person name="and Daims H."/>
        </authorList>
    </citation>
    <scope>NUCLEOTIDE SEQUENCE [LARGE SCALE GENOMIC DNA]</scope>
    <source>
        <strain evidence="6 7">3/211</strain>
    </source>
</reference>
<dbReference type="NCBIfam" id="TIGR00113">
    <property type="entry name" value="queA"/>
    <property type="match status" value="1"/>
</dbReference>
<dbReference type="OrthoDB" id="9805933at2"/>
<dbReference type="Gene3D" id="3.40.1780.10">
    <property type="entry name" value="QueA-like"/>
    <property type="match status" value="1"/>
</dbReference>
<dbReference type="InParanoid" id="M1YML0"/>
<dbReference type="InterPro" id="IPR003699">
    <property type="entry name" value="QueA"/>
</dbReference>
<keyword evidence="6" id="KW-0413">Isomerase</keyword>
<evidence type="ECO:0000256" key="4">
    <source>
        <dbReference type="ARBA" id="ARBA00022785"/>
    </source>
</evidence>
<comment type="subunit">
    <text evidence="5">Monomer.</text>
</comment>
<dbReference type="Gene3D" id="2.40.10.240">
    <property type="entry name" value="QueA-like"/>
    <property type="match status" value="1"/>
</dbReference>
<dbReference type="HOGENOM" id="CLU_039110_1_0_0"/>
<dbReference type="GO" id="GO:0051075">
    <property type="term" value="F:S-adenosylmethionine:tRNA ribosyltransferase-isomerase activity"/>
    <property type="evidence" value="ECO:0007669"/>
    <property type="project" value="UniProtKB-EC"/>
</dbReference>
<dbReference type="GO" id="GO:0008616">
    <property type="term" value="P:tRNA queuosine(34) biosynthetic process"/>
    <property type="evidence" value="ECO:0007669"/>
    <property type="project" value="UniProtKB-UniRule"/>
</dbReference>
<proteinExistence type="inferred from homology"/>
<dbReference type="PANTHER" id="PTHR30307">
    <property type="entry name" value="S-ADENOSYLMETHIONINE:TRNA RIBOSYLTRANSFERASE-ISOMERASE"/>
    <property type="match status" value="1"/>
</dbReference>
<evidence type="ECO:0000256" key="2">
    <source>
        <dbReference type="ARBA" id="ARBA00022679"/>
    </source>
</evidence>
<keyword evidence="3 5" id="KW-0949">S-adenosyl-L-methionine</keyword>
<dbReference type="InterPro" id="IPR036100">
    <property type="entry name" value="QueA_sf"/>
</dbReference>
<organism evidence="6 7">
    <name type="scientific">Nitrospina gracilis (strain 3/211)</name>
    <dbReference type="NCBI Taxonomy" id="1266370"/>
    <lineage>
        <taxon>Bacteria</taxon>
        <taxon>Pseudomonadati</taxon>
        <taxon>Nitrospinota/Tectimicrobiota group</taxon>
        <taxon>Nitrospinota</taxon>
        <taxon>Nitrospinia</taxon>
        <taxon>Nitrospinales</taxon>
        <taxon>Nitrospinaceae</taxon>
        <taxon>Nitrospina</taxon>
    </lineage>
</organism>
<comment type="pathway">
    <text evidence="5">tRNA modification; tRNA-queuosine biosynthesis.</text>
</comment>
<evidence type="ECO:0000256" key="5">
    <source>
        <dbReference type="HAMAP-Rule" id="MF_00113"/>
    </source>
</evidence>
<dbReference type="NCBIfam" id="NF001140">
    <property type="entry name" value="PRK00147.1"/>
    <property type="match status" value="1"/>
</dbReference>
<dbReference type="EMBL" id="CAQJ01000083">
    <property type="protein sequence ID" value="CCQ91673.1"/>
    <property type="molecule type" value="Genomic_DNA"/>
</dbReference>
<sequence length="346" mass="39425">MDISDFDFHLPEELIAQTPTEKRDASRLMVVNRITGKIEHMMFPHITEFLTDRPLLVFNNTRVLPAKLEGHRTDNGKPVEWLLARKVESGSWLVLTRGLSKLKPGQTFRFGNGLSAVFEGVEEAMAQVRFSSEELLKTTLNQIGRMPLPHYIKRSGGLGEKMDSLDRERYQTVFAEEAGAIAAPTAGLHFTPELMSLLKEKAELSFLTLHVGPGTFQPLRTNKVVEHQMKEEFYRIPSSTWNQIHQARAEGRPVFAVGTTSTRVLESVNFDTATEKDVEGWTNRFLYPGQIFRNVDRLLTNFHLPRSTLYLLVCAFAGKPLMDQAYREAITRKYRFFSYGDAMLIL</sequence>
<evidence type="ECO:0000313" key="7">
    <source>
        <dbReference type="Proteomes" id="UP000011704"/>
    </source>
</evidence>
<dbReference type="RefSeq" id="WP_005010658.1">
    <property type="nucleotide sequence ID" value="NZ_HG422173.1"/>
</dbReference>
<comment type="caution">
    <text evidence="6">The sequence shown here is derived from an EMBL/GenBank/DDBJ whole genome shotgun (WGS) entry which is preliminary data.</text>
</comment>
<keyword evidence="1 5" id="KW-0963">Cytoplasm</keyword>
<keyword evidence="4 5" id="KW-0671">Queuosine biosynthesis</keyword>
<comment type="subcellular location">
    <subcellularLocation>
        <location evidence="5">Cytoplasm</location>
    </subcellularLocation>
</comment>
<gene>
    <name evidence="5 6" type="primary">queA</name>
    <name evidence="6" type="ORF">NITGR_750031</name>
</gene>
<name>M1YML0_NITG3</name>
<keyword evidence="7" id="KW-1185">Reference proteome</keyword>
<dbReference type="PANTHER" id="PTHR30307:SF0">
    <property type="entry name" value="S-ADENOSYLMETHIONINE:TRNA RIBOSYLTRANSFERASE-ISOMERASE"/>
    <property type="match status" value="1"/>
</dbReference>
<comment type="catalytic activity">
    <reaction evidence="5">
        <text>7-aminomethyl-7-carbaguanosine(34) in tRNA + S-adenosyl-L-methionine = epoxyqueuosine(34) in tRNA + adenine + L-methionine + 2 H(+)</text>
        <dbReference type="Rhea" id="RHEA:32155"/>
        <dbReference type="Rhea" id="RHEA-COMP:10342"/>
        <dbReference type="Rhea" id="RHEA-COMP:18582"/>
        <dbReference type="ChEBI" id="CHEBI:15378"/>
        <dbReference type="ChEBI" id="CHEBI:16708"/>
        <dbReference type="ChEBI" id="CHEBI:57844"/>
        <dbReference type="ChEBI" id="CHEBI:59789"/>
        <dbReference type="ChEBI" id="CHEBI:82833"/>
        <dbReference type="ChEBI" id="CHEBI:194443"/>
        <dbReference type="EC" id="2.4.99.17"/>
    </reaction>
</comment>
<comment type="similarity">
    <text evidence="5">Belongs to the QueA family.</text>
</comment>
<dbReference type="HAMAP" id="MF_00113">
    <property type="entry name" value="QueA"/>
    <property type="match status" value="1"/>
</dbReference>
<dbReference type="STRING" id="1266370.NITGR_750031"/>
<dbReference type="InterPro" id="IPR042119">
    <property type="entry name" value="QueA_dom2"/>
</dbReference>
<dbReference type="EC" id="2.4.99.17" evidence="5"/>
<accession>M1YML0</accession>
<evidence type="ECO:0000313" key="6">
    <source>
        <dbReference type="EMBL" id="CCQ91673.1"/>
    </source>
</evidence>
<dbReference type="FunCoup" id="M1YML0">
    <property type="interactions" value="397"/>
</dbReference>
<dbReference type="SUPFAM" id="SSF111337">
    <property type="entry name" value="QueA-like"/>
    <property type="match status" value="1"/>
</dbReference>
<dbReference type="GO" id="GO:0005737">
    <property type="term" value="C:cytoplasm"/>
    <property type="evidence" value="ECO:0007669"/>
    <property type="project" value="UniProtKB-SubCell"/>
</dbReference>